<organism evidence="1">
    <name type="scientific">Trypanosoma brucei equiperdum</name>
    <dbReference type="NCBI Taxonomy" id="630700"/>
    <lineage>
        <taxon>Eukaryota</taxon>
        <taxon>Discoba</taxon>
        <taxon>Euglenozoa</taxon>
        <taxon>Kinetoplastea</taxon>
        <taxon>Metakinetoplastina</taxon>
        <taxon>Trypanosomatida</taxon>
        <taxon>Trypanosomatidae</taxon>
        <taxon>Trypanosoma</taxon>
    </lineage>
</organism>
<dbReference type="EMBL" id="QSBY01000004">
    <property type="protein sequence ID" value="RHW73243.1"/>
    <property type="molecule type" value="Genomic_DNA"/>
</dbReference>
<dbReference type="Gene3D" id="3.30.1680.40">
    <property type="match status" value="1"/>
</dbReference>
<protein>
    <recommendedName>
        <fullName evidence="2">Variant surface glycoprotein</fullName>
    </recommendedName>
</protein>
<reference evidence="1" key="1">
    <citation type="submission" date="2018-09" db="EMBL/GenBank/DDBJ databases">
        <title>whole genome sequence of T. equiperdum IVM-t1 strain.</title>
        <authorList>
            <person name="Suganuma K."/>
        </authorList>
    </citation>
    <scope>NUCLEOTIDE SEQUENCE [LARGE SCALE GENOMIC DNA]</scope>
    <source>
        <strain evidence="1">IVM-t1</strain>
    </source>
</reference>
<accession>A0A3L6L994</accession>
<gene>
    <name evidence="1" type="ORF">DPX39_040088000</name>
</gene>
<dbReference type="Proteomes" id="UP000266743">
    <property type="component" value="Chromosome 4"/>
</dbReference>
<evidence type="ECO:0008006" key="2">
    <source>
        <dbReference type="Google" id="ProtNLM"/>
    </source>
</evidence>
<proteinExistence type="predicted"/>
<dbReference type="AlphaFoldDB" id="A0A3L6L994"/>
<evidence type="ECO:0000313" key="1">
    <source>
        <dbReference type="EMBL" id="RHW73243.1"/>
    </source>
</evidence>
<comment type="caution">
    <text evidence="1">The sequence shown here is derived from an EMBL/GenBank/DDBJ whole genome shotgun (WGS) entry which is preliminary data.</text>
</comment>
<name>A0A3L6L994_9TRYP</name>
<sequence>MRLPTFLQLAAKSVTNHAAAPAVNTVNWPKANPITTEITPTITTQLTENCTIDKLDDDSDIKKTQVDHKSIYKMKMLPDKAFKPPELKIQATAGGSGAAAGWQQCSDTESVVASGGGTINTNYFGARLLVTPTSLATEDTDIFDNSDKRSSCKTTAFASGFVTTQKEYLARLVCKATLAKYQLPTLPTTKKLATLKTSDKLATLIKLLRREEPTSENQGTATPSEIEKVLGTSESYFDANFVKYVKSEKRSFIVGGKTLTGSFLELAKQPEASELAAYLTAKAANRLANTKATGSTADNGSANTQKCTTIPTADKCNPEKGCEFKDGKCQAKEGGKVEDKKEEKCKGKSQDDCKAPDCKWENNACNIPVVS</sequence>